<dbReference type="InterPro" id="IPR015064">
    <property type="entry name" value="Sda"/>
</dbReference>
<dbReference type="AlphaFoldDB" id="A0A1Q5P0D0"/>
<accession>A0A1Q5P0D0</accession>
<sequence length="48" mass="5986">MKEKSDKFIISAYNRAVELQLEPEFIRLLEIELERRGIKYRFYYAQRM</sequence>
<dbReference type="Gene3D" id="1.10.287.1100">
    <property type="entry name" value="Sporulation inhibitor A"/>
    <property type="match status" value="1"/>
</dbReference>
<organism evidence="1 2">
    <name type="scientific">Domibacillus mangrovi</name>
    <dbReference type="NCBI Taxonomy" id="1714354"/>
    <lineage>
        <taxon>Bacteria</taxon>
        <taxon>Bacillati</taxon>
        <taxon>Bacillota</taxon>
        <taxon>Bacilli</taxon>
        <taxon>Bacillales</taxon>
        <taxon>Bacillaceae</taxon>
        <taxon>Domibacillus</taxon>
    </lineage>
</organism>
<dbReference type="InterPro" id="IPR036916">
    <property type="entry name" value="Sda_sf"/>
</dbReference>
<reference evidence="1 2" key="1">
    <citation type="submission" date="2016-12" db="EMBL/GenBank/DDBJ databases">
        <title>Domibacillus sp. SAOS 44 whole genome sequencing.</title>
        <authorList>
            <person name="Verma A."/>
            <person name="Krishnamurthi S."/>
        </authorList>
    </citation>
    <scope>NUCLEOTIDE SEQUENCE [LARGE SCALE GENOMIC DNA]</scope>
    <source>
        <strain evidence="1 2">SAOS 44</strain>
    </source>
</reference>
<dbReference type="EMBL" id="MRWQ01000015">
    <property type="protein sequence ID" value="OKL35623.1"/>
    <property type="molecule type" value="Genomic_DNA"/>
</dbReference>
<name>A0A1Q5P0D0_9BACI</name>
<proteinExistence type="predicted"/>
<evidence type="ECO:0000313" key="2">
    <source>
        <dbReference type="Proteomes" id="UP000186524"/>
    </source>
</evidence>
<dbReference type="Pfam" id="PF08970">
    <property type="entry name" value="Sda"/>
    <property type="match status" value="1"/>
</dbReference>
<gene>
    <name evidence="1" type="ORF">BLL40_14630</name>
</gene>
<comment type="caution">
    <text evidence="1">The sequence shown here is derived from an EMBL/GenBank/DDBJ whole genome shotgun (WGS) entry which is preliminary data.</text>
</comment>
<protein>
    <submittedName>
        <fullName evidence="1">Sporulation protein</fullName>
    </submittedName>
</protein>
<dbReference type="Proteomes" id="UP000186524">
    <property type="component" value="Unassembled WGS sequence"/>
</dbReference>
<keyword evidence="2" id="KW-1185">Reference proteome</keyword>
<dbReference type="RefSeq" id="WP_073712605.1">
    <property type="nucleotide sequence ID" value="NZ_MRWQ01000015.1"/>
</dbReference>
<dbReference type="SUPFAM" id="SSF100985">
    <property type="entry name" value="Sporulation inhibitor Sda"/>
    <property type="match status" value="1"/>
</dbReference>
<evidence type="ECO:0000313" key="1">
    <source>
        <dbReference type="EMBL" id="OKL35623.1"/>
    </source>
</evidence>